<dbReference type="GO" id="GO:0006935">
    <property type="term" value="P:chemotaxis"/>
    <property type="evidence" value="ECO:0007669"/>
    <property type="project" value="UniProtKB-KW"/>
</dbReference>
<comment type="caution">
    <text evidence="11">The sequence shown here is derived from an EMBL/GenBank/DDBJ whole genome shotgun (WGS) entry which is preliminary data.</text>
</comment>
<evidence type="ECO:0000256" key="10">
    <source>
        <dbReference type="RuleBase" id="RU364125"/>
    </source>
</evidence>
<dbReference type="NCBIfam" id="NF005826">
    <property type="entry name" value="PRK07718.1"/>
    <property type="match status" value="1"/>
</dbReference>
<dbReference type="InterPro" id="IPR005503">
    <property type="entry name" value="FliL"/>
</dbReference>
<accession>A0A1S2LCC4</accession>
<evidence type="ECO:0000313" key="11">
    <source>
        <dbReference type="EMBL" id="OIJ09910.1"/>
    </source>
</evidence>
<dbReference type="Pfam" id="PF03748">
    <property type="entry name" value="FliL"/>
    <property type="match status" value="1"/>
</dbReference>
<organism evidence="11 12">
    <name type="scientific">Anaerobacillus arseniciselenatis</name>
    <dbReference type="NCBI Taxonomy" id="85682"/>
    <lineage>
        <taxon>Bacteria</taxon>
        <taxon>Bacillati</taxon>
        <taxon>Bacillota</taxon>
        <taxon>Bacilli</taxon>
        <taxon>Bacillales</taxon>
        <taxon>Bacillaceae</taxon>
        <taxon>Anaerobacillus</taxon>
    </lineage>
</organism>
<dbReference type="GO" id="GO:0009425">
    <property type="term" value="C:bacterial-type flagellum basal body"/>
    <property type="evidence" value="ECO:0007669"/>
    <property type="project" value="InterPro"/>
</dbReference>
<dbReference type="EMBL" id="MLQQ01000042">
    <property type="protein sequence ID" value="OIJ09910.1"/>
    <property type="molecule type" value="Genomic_DNA"/>
</dbReference>
<evidence type="ECO:0000256" key="3">
    <source>
        <dbReference type="ARBA" id="ARBA00008281"/>
    </source>
</evidence>
<keyword evidence="11" id="KW-0282">Flagellum</keyword>
<comment type="function">
    <text evidence="1 10">Controls the rotational direction of flagella during chemotaxis.</text>
</comment>
<evidence type="ECO:0000313" key="12">
    <source>
        <dbReference type="Proteomes" id="UP000180098"/>
    </source>
</evidence>
<evidence type="ECO:0000256" key="6">
    <source>
        <dbReference type="ARBA" id="ARBA00022692"/>
    </source>
</evidence>
<dbReference type="Proteomes" id="UP000180098">
    <property type="component" value="Unassembled WGS sequence"/>
</dbReference>
<keyword evidence="5 10" id="KW-0145">Chemotaxis</keyword>
<evidence type="ECO:0000256" key="4">
    <source>
        <dbReference type="ARBA" id="ARBA00022475"/>
    </source>
</evidence>
<evidence type="ECO:0000256" key="2">
    <source>
        <dbReference type="ARBA" id="ARBA00004162"/>
    </source>
</evidence>
<evidence type="ECO:0000256" key="1">
    <source>
        <dbReference type="ARBA" id="ARBA00002254"/>
    </source>
</evidence>
<keyword evidence="4 10" id="KW-1003">Cell membrane</keyword>
<dbReference type="RefSeq" id="WP_071314297.1">
    <property type="nucleotide sequence ID" value="NZ_MLQQ01000042.1"/>
</dbReference>
<proteinExistence type="inferred from homology"/>
<name>A0A1S2LCC4_9BACI</name>
<dbReference type="PANTHER" id="PTHR35091:SF2">
    <property type="entry name" value="FLAGELLAR PROTEIN FLIL"/>
    <property type="match status" value="1"/>
</dbReference>
<reference evidence="11 12" key="1">
    <citation type="submission" date="2016-10" db="EMBL/GenBank/DDBJ databases">
        <title>Draft genome sequences of four alkaliphilic bacteria belonging to the Anaerobacillus genus.</title>
        <authorList>
            <person name="Bassil N.M."/>
            <person name="Lloyd J.R."/>
        </authorList>
    </citation>
    <scope>NUCLEOTIDE SEQUENCE [LARGE SCALE GENOMIC DNA]</scope>
    <source>
        <strain evidence="11 12">DSM 15340</strain>
    </source>
</reference>
<evidence type="ECO:0000256" key="5">
    <source>
        <dbReference type="ARBA" id="ARBA00022500"/>
    </source>
</evidence>
<comment type="similarity">
    <text evidence="3 10">Belongs to the FliL family.</text>
</comment>
<dbReference type="GO" id="GO:0005886">
    <property type="term" value="C:plasma membrane"/>
    <property type="evidence" value="ECO:0007669"/>
    <property type="project" value="UniProtKB-SubCell"/>
</dbReference>
<dbReference type="GO" id="GO:0071978">
    <property type="term" value="P:bacterial-type flagellum-dependent swarming motility"/>
    <property type="evidence" value="ECO:0007669"/>
    <property type="project" value="TreeGrafter"/>
</dbReference>
<dbReference type="AlphaFoldDB" id="A0A1S2LCC4"/>
<feature type="transmembrane region" description="Helical" evidence="10">
    <location>
        <begin position="6"/>
        <end position="31"/>
    </location>
</feature>
<dbReference type="PANTHER" id="PTHR35091">
    <property type="entry name" value="FLAGELLAR PROTEIN FLIL"/>
    <property type="match status" value="1"/>
</dbReference>
<evidence type="ECO:0000256" key="8">
    <source>
        <dbReference type="ARBA" id="ARBA00022989"/>
    </source>
</evidence>
<evidence type="ECO:0000256" key="7">
    <source>
        <dbReference type="ARBA" id="ARBA00022779"/>
    </source>
</evidence>
<keyword evidence="7 10" id="KW-0283">Flagellar rotation</keyword>
<sequence>MFKNKLVNIMLVILVALTLIGVLTMVLYNYFYKTMDPDREPTIDEIIALSVDTNEITTNLLTNDFIRVSFKIQVDNQRAKTELEKRDFQVRNIIIRELSGMRSSDFTGSEGIEKLENAIRIKINEYMQEGYVVNVYTTGFVLQ</sequence>
<evidence type="ECO:0000256" key="9">
    <source>
        <dbReference type="ARBA" id="ARBA00023136"/>
    </source>
</evidence>
<keyword evidence="9 10" id="KW-0472">Membrane</keyword>
<dbReference type="OrthoDB" id="2381796at2"/>
<keyword evidence="6 10" id="KW-0812">Transmembrane</keyword>
<keyword evidence="11" id="KW-0966">Cell projection</keyword>
<keyword evidence="12" id="KW-1185">Reference proteome</keyword>
<gene>
    <name evidence="11" type="ORF">BKP35_15620</name>
</gene>
<comment type="subcellular location">
    <subcellularLocation>
        <location evidence="2">Cell membrane</location>
        <topology evidence="2">Single-pass membrane protein</topology>
    </subcellularLocation>
</comment>
<keyword evidence="11" id="KW-0969">Cilium</keyword>
<protein>
    <recommendedName>
        <fullName evidence="10">Flagellar protein FliL</fullName>
    </recommendedName>
</protein>
<keyword evidence="8 10" id="KW-1133">Transmembrane helix</keyword>